<comment type="caution">
    <text evidence="1">The sequence shown here is derived from an EMBL/GenBank/DDBJ whole genome shotgun (WGS) entry which is preliminary data.</text>
</comment>
<sequence>MTDNINLQKLDNDPRLPALGSVDFDRMMYVRLYELFRSLSLTVNNNFDEIKRHIEQLEQKI</sequence>
<protein>
    <submittedName>
        <fullName evidence="1">Uncharacterized protein</fullName>
    </submittedName>
</protein>
<gene>
    <name evidence="1" type="ORF">HMPREF2130_11835</name>
</gene>
<organism evidence="1 2">
    <name type="scientific">Oligella urethralis DNF00040</name>
    <dbReference type="NCBI Taxonomy" id="1401065"/>
    <lineage>
        <taxon>Bacteria</taxon>
        <taxon>Pseudomonadati</taxon>
        <taxon>Pseudomonadota</taxon>
        <taxon>Betaproteobacteria</taxon>
        <taxon>Burkholderiales</taxon>
        <taxon>Alcaligenaceae</taxon>
        <taxon>Oligella</taxon>
    </lineage>
</organism>
<accession>A0A095YNT5</accession>
<reference evidence="1 2" key="1">
    <citation type="submission" date="2014-07" db="EMBL/GenBank/DDBJ databases">
        <authorList>
            <person name="McCorrison J."/>
            <person name="Sanka R."/>
            <person name="Torralba M."/>
            <person name="Gillis M."/>
            <person name="Haft D.H."/>
            <person name="Methe B."/>
            <person name="Sutton G."/>
            <person name="Nelson K.E."/>
        </authorList>
    </citation>
    <scope>NUCLEOTIDE SEQUENCE [LARGE SCALE GENOMIC DNA]</scope>
    <source>
        <strain evidence="1 2">DNF00040</strain>
    </source>
</reference>
<name>A0A095YNT5_9BURK</name>
<evidence type="ECO:0000313" key="1">
    <source>
        <dbReference type="EMBL" id="KGF24115.1"/>
    </source>
</evidence>
<keyword evidence="2" id="KW-1185">Reference proteome</keyword>
<dbReference type="EMBL" id="JRNI01000132">
    <property type="protein sequence ID" value="KGF24115.1"/>
    <property type="molecule type" value="Genomic_DNA"/>
</dbReference>
<evidence type="ECO:0000313" key="2">
    <source>
        <dbReference type="Proteomes" id="UP000029629"/>
    </source>
</evidence>
<dbReference type="AlphaFoldDB" id="A0A095YNT5"/>
<dbReference type="Proteomes" id="UP000029629">
    <property type="component" value="Unassembled WGS sequence"/>
</dbReference>
<proteinExistence type="predicted"/>